<dbReference type="GO" id="GO:0015627">
    <property type="term" value="C:type II protein secretion system complex"/>
    <property type="evidence" value="ECO:0007669"/>
    <property type="project" value="InterPro"/>
</dbReference>
<dbReference type="InterPro" id="IPR012902">
    <property type="entry name" value="N_methyl_site"/>
</dbReference>
<dbReference type="PANTHER" id="PTHR30093:SF2">
    <property type="entry name" value="TYPE II SECRETION SYSTEM PROTEIN H"/>
    <property type="match status" value="1"/>
</dbReference>
<dbReference type="InterPro" id="IPR045584">
    <property type="entry name" value="Pilin-like"/>
</dbReference>
<protein>
    <submittedName>
        <fullName evidence="4">Uncharacterized protein</fullName>
    </submittedName>
</protein>
<keyword evidence="5" id="KW-1185">Reference proteome</keyword>
<dbReference type="InterPro" id="IPR011453">
    <property type="entry name" value="DUF1559"/>
</dbReference>
<evidence type="ECO:0000256" key="3">
    <source>
        <dbReference type="SAM" id="Phobius"/>
    </source>
</evidence>
<organism evidence="4 5">
    <name type="scientific">Capsulimonas corticalis</name>
    <dbReference type="NCBI Taxonomy" id="2219043"/>
    <lineage>
        <taxon>Bacteria</taxon>
        <taxon>Bacillati</taxon>
        <taxon>Armatimonadota</taxon>
        <taxon>Armatimonadia</taxon>
        <taxon>Capsulimonadales</taxon>
        <taxon>Capsulimonadaceae</taxon>
        <taxon>Capsulimonas</taxon>
    </lineage>
</organism>
<evidence type="ECO:0000256" key="2">
    <source>
        <dbReference type="SAM" id="MobiDB-lite"/>
    </source>
</evidence>
<feature type="region of interest" description="Disordered" evidence="2">
    <location>
        <begin position="161"/>
        <end position="180"/>
    </location>
</feature>
<sequence length="228" mass="25437">MIHRRALAGFTLIELLVVIAVISILAALLFPTFFAAREKARSAACSSNLRQIGMAMSMYMEDSDGLYPWAKDPSDEHTSIWLPFPDKYAKVATMGRLHEVVAPYVKSPALWRCPSDSGFDTLDANFYGGAPVPLHARPTMYDAFQTSYFYRTEIPLLGKSDSNLSATDPEDHNAEHGPSEINIIEDGNGGWHGSTLFDRRRYTVLMGDGHVVSQNVGQFYATWRLEIQ</sequence>
<dbReference type="SUPFAM" id="SSF54523">
    <property type="entry name" value="Pili subunits"/>
    <property type="match status" value="1"/>
</dbReference>
<feature type="compositionally biased region" description="Basic and acidic residues" evidence="2">
    <location>
        <begin position="169"/>
        <end position="178"/>
    </location>
</feature>
<reference evidence="4 5" key="1">
    <citation type="journal article" date="2019" name="Int. J. Syst. Evol. Microbiol.">
        <title>Capsulimonas corticalis gen. nov., sp. nov., an aerobic capsulated bacterium, of a novel bacterial order, Capsulimonadales ord. nov., of the class Armatimonadia of the phylum Armatimonadetes.</title>
        <authorList>
            <person name="Li J."/>
            <person name="Kudo C."/>
            <person name="Tonouchi A."/>
        </authorList>
    </citation>
    <scope>NUCLEOTIDE SEQUENCE [LARGE SCALE GENOMIC DNA]</scope>
    <source>
        <strain evidence="4 5">AX-7</strain>
    </source>
</reference>
<dbReference type="RefSeq" id="WP_119321305.1">
    <property type="nucleotide sequence ID" value="NZ_AP025739.1"/>
</dbReference>
<dbReference type="Gene3D" id="3.30.700.10">
    <property type="entry name" value="Glycoprotein, Type 4 Pilin"/>
    <property type="match status" value="1"/>
</dbReference>
<dbReference type="PANTHER" id="PTHR30093">
    <property type="entry name" value="GENERAL SECRETION PATHWAY PROTEIN G"/>
    <property type="match status" value="1"/>
</dbReference>
<dbReference type="AlphaFoldDB" id="A0A402CVB7"/>
<evidence type="ECO:0000256" key="1">
    <source>
        <dbReference type="ARBA" id="ARBA00022481"/>
    </source>
</evidence>
<dbReference type="OrthoDB" id="9800140at2"/>
<dbReference type="Pfam" id="PF07596">
    <property type="entry name" value="SBP_bac_10"/>
    <property type="match status" value="1"/>
</dbReference>
<keyword evidence="3" id="KW-0812">Transmembrane</keyword>
<gene>
    <name evidence="4" type="ORF">CCAX7_23960</name>
</gene>
<accession>A0A402CVB7</accession>
<dbReference type="PRINTS" id="PR00813">
    <property type="entry name" value="BCTERIALGSPG"/>
</dbReference>
<keyword evidence="3" id="KW-0472">Membrane</keyword>
<name>A0A402CVB7_9BACT</name>
<evidence type="ECO:0000313" key="5">
    <source>
        <dbReference type="Proteomes" id="UP000287394"/>
    </source>
</evidence>
<dbReference type="NCBIfam" id="TIGR02532">
    <property type="entry name" value="IV_pilin_GFxxxE"/>
    <property type="match status" value="1"/>
</dbReference>
<proteinExistence type="predicted"/>
<feature type="transmembrane region" description="Helical" evidence="3">
    <location>
        <begin position="12"/>
        <end position="36"/>
    </location>
</feature>
<dbReference type="Pfam" id="PF07963">
    <property type="entry name" value="N_methyl"/>
    <property type="match status" value="1"/>
</dbReference>
<dbReference type="GO" id="GO:0015628">
    <property type="term" value="P:protein secretion by the type II secretion system"/>
    <property type="evidence" value="ECO:0007669"/>
    <property type="project" value="InterPro"/>
</dbReference>
<keyword evidence="3" id="KW-1133">Transmembrane helix</keyword>
<keyword evidence="1" id="KW-0488">Methylation</keyword>
<dbReference type="Proteomes" id="UP000287394">
    <property type="component" value="Chromosome"/>
</dbReference>
<dbReference type="EMBL" id="AP025739">
    <property type="protein sequence ID" value="BDI30345.1"/>
    <property type="molecule type" value="Genomic_DNA"/>
</dbReference>
<dbReference type="PROSITE" id="PS00409">
    <property type="entry name" value="PROKAR_NTER_METHYL"/>
    <property type="match status" value="1"/>
</dbReference>
<dbReference type="InterPro" id="IPR000983">
    <property type="entry name" value="Bac_GSPG_pilin"/>
</dbReference>
<dbReference type="KEGG" id="ccot:CCAX7_23960"/>
<evidence type="ECO:0000313" key="4">
    <source>
        <dbReference type="EMBL" id="BDI30345.1"/>
    </source>
</evidence>